<evidence type="ECO:0000313" key="2">
    <source>
        <dbReference type="EMBL" id="MBB5758336.1"/>
    </source>
</evidence>
<dbReference type="InterPro" id="IPR002560">
    <property type="entry name" value="Transposase_DDE"/>
</dbReference>
<evidence type="ECO:0000259" key="1">
    <source>
        <dbReference type="Pfam" id="PF01610"/>
    </source>
</evidence>
<gene>
    <name evidence="2" type="ORF">HNR00_003056</name>
</gene>
<sequence length="269" mass="30121">MHSRYTRTLSDLPVAGRRVVITVSVRRFRCIEPKCRTKVFAERLEPDLATAYARRTGRLETLVHHLGLALGGRPAESFARRLMVPASRDTMLRTVRRRAQRPTEPLNVIGIDDWAFRRGHRYGTLICDLERRRVVALLPDRESGTVEAWLSAHPEIAVLARDRGGGYGEAATRALPMATQVADRWHLMENASATFLDAVRKSMAAIRVAVGAATIDPDRLTCAERLQYEGYRRRMATAEAILTLSRQGLPIRQIVRTTGLRSADGVSGR</sequence>
<name>A0A840ZL71_9HYPH</name>
<proteinExistence type="predicted"/>
<dbReference type="Proteomes" id="UP000583454">
    <property type="component" value="Unassembled WGS sequence"/>
</dbReference>
<accession>A0A840ZL71</accession>
<organism evidence="2 3">
    <name type="scientific">Methylorubrum rhodinum</name>
    <dbReference type="NCBI Taxonomy" id="29428"/>
    <lineage>
        <taxon>Bacteria</taxon>
        <taxon>Pseudomonadati</taxon>
        <taxon>Pseudomonadota</taxon>
        <taxon>Alphaproteobacteria</taxon>
        <taxon>Hyphomicrobiales</taxon>
        <taxon>Methylobacteriaceae</taxon>
        <taxon>Methylorubrum</taxon>
    </lineage>
</organism>
<dbReference type="PANTHER" id="PTHR33498:SF1">
    <property type="entry name" value="TRANSPOSASE FOR INSERTION SEQUENCE ELEMENT IS1557"/>
    <property type="match status" value="1"/>
</dbReference>
<feature type="domain" description="Transposase IS204/IS1001/IS1096/IS1165 DDE" evidence="1">
    <location>
        <begin position="109"/>
        <end position="204"/>
    </location>
</feature>
<reference evidence="2 3" key="1">
    <citation type="submission" date="2020-08" db="EMBL/GenBank/DDBJ databases">
        <title>Genomic Encyclopedia of Type Strains, Phase IV (KMG-IV): sequencing the most valuable type-strain genomes for metagenomic binning, comparative biology and taxonomic classification.</title>
        <authorList>
            <person name="Goeker M."/>
        </authorList>
    </citation>
    <scope>NUCLEOTIDE SEQUENCE [LARGE SCALE GENOMIC DNA]</scope>
    <source>
        <strain evidence="2 3">DSM 2163</strain>
    </source>
</reference>
<dbReference type="Pfam" id="PF01610">
    <property type="entry name" value="DDE_Tnp_ISL3"/>
    <property type="match status" value="1"/>
</dbReference>
<dbReference type="InterPro" id="IPR047951">
    <property type="entry name" value="Transpos_ISL3"/>
</dbReference>
<protein>
    <submittedName>
        <fullName evidence="2">Transposase</fullName>
    </submittedName>
</protein>
<evidence type="ECO:0000313" key="3">
    <source>
        <dbReference type="Proteomes" id="UP000583454"/>
    </source>
</evidence>
<keyword evidence="3" id="KW-1185">Reference proteome</keyword>
<dbReference type="AlphaFoldDB" id="A0A840ZL71"/>
<dbReference type="NCBIfam" id="NF033550">
    <property type="entry name" value="transpos_ISL3"/>
    <property type="match status" value="1"/>
</dbReference>
<dbReference type="PANTHER" id="PTHR33498">
    <property type="entry name" value="TRANSPOSASE FOR INSERTION SEQUENCE ELEMENT IS1557"/>
    <property type="match status" value="1"/>
</dbReference>
<dbReference type="EMBL" id="JACHOP010000013">
    <property type="protein sequence ID" value="MBB5758336.1"/>
    <property type="molecule type" value="Genomic_DNA"/>
</dbReference>
<comment type="caution">
    <text evidence="2">The sequence shown here is derived from an EMBL/GenBank/DDBJ whole genome shotgun (WGS) entry which is preliminary data.</text>
</comment>